<evidence type="ECO:0000313" key="1">
    <source>
        <dbReference type="EMBL" id="GAI99428.1"/>
    </source>
</evidence>
<accession>X1T2I9</accession>
<organism evidence="1">
    <name type="scientific">marine sediment metagenome</name>
    <dbReference type="NCBI Taxonomy" id="412755"/>
    <lineage>
        <taxon>unclassified sequences</taxon>
        <taxon>metagenomes</taxon>
        <taxon>ecological metagenomes</taxon>
    </lineage>
</organism>
<comment type="caution">
    <text evidence="1">The sequence shown here is derived from an EMBL/GenBank/DDBJ whole genome shotgun (WGS) entry which is preliminary data.</text>
</comment>
<dbReference type="AlphaFoldDB" id="X1T2I9"/>
<dbReference type="EMBL" id="BARW01022437">
    <property type="protein sequence ID" value="GAI99428.1"/>
    <property type="molecule type" value="Genomic_DNA"/>
</dbReference>
<feature type="non-terminal residue" evidence="1">
    <location>
        <position position="268"/>
    </location>
</feature>
<name>X1T2I9_9ZZZZ</name>
<gene>
    <name evidence="1" type="ORF">S12H4_37449</name>
</gene>
<reference evidence="1" key="1">
    <citation type="journal article" date="2014" name="Front. Microbiol.">
        <title>High frequency of phylogenetically diverse reductive dehalogenase-homologous genes in deep subseafloor sedimentary metagenomes.</title>
        <authorList>
            <person name="Kawai M."/>
            <person name="Futagami T."/>
            <person name="Toyoda A."/>
            <person name="Takaki Y."/>
            <person name="Nishi S."/>
            <person name="Hori S."/>
            <person name="Arai W."/>
            <person name="Tsubouchi T."/>
            <person name="Morono Y."/>
            <person name="Uchiyama I."/>
            <person name="Ito T."/>
            <person name="Fujiyama A."/>
            <person name="Inagaki F."/>
            <person name="Takami H."/>
        </authorList>
    </citation>
    <scope>NUCLEOTIDE SEQUENCE</scope>
    <source>
        <strain evidence="1">Expedition CK06-06</strain>
    </source>
</reference>
<sequence>NRLLNVSRNLKETYEGERPDLTDQSRSGYSMALASILTSYDFFTDEDIIKIMIAQPRGKLRENTPEYLIYTLKKAKGSHTPVEAEELPEEIELPKEVKLEEVSQEKLNALLEEAIPDRGFLRDYIDIFSEITDTPKSFLFWGAMTTLSTILGKNCFVDWDIRKLYPNIWSVFLAPSGFRKGTAIDIPVKLLWNIDTDLLLPSIGSEEGLTKALDVGKSGGRETGFIRWQEFAKILKSWNTRGSWIASQEFFINLWDSKPFKKKLSKEE</sequence>
<protein>
    <submittedName>
        <fullName evidence="1">Uncharacterized protein</fullName>
    </submittedName>
</protein>
<proteinExistence type="predicted"/>
<feature type="non-terminal residue" evidence="1">
    <location>
        <position position="1"/>
    </location>
</feature>